<dbReference type="AlphaFoldDB" id="A0A1F7GHN3"/>
<dbReference type="Proteomes" id="UP000177026">
    <property type="component" value="Unassembled WGS sequence"/>
</dbReference>
<dbReference type="SUPFAM" id="SSF53323">
    <property type="entry name" value="Pyruvate-ferredoxin oxidoreductase, PFOR, domain III"/>
    <property type="match status" value="1"/>
</dbReference>
<dbReference type="FunFam" id="3.40.50.970:FF:000022">
    <property type="entry name" value="2-oxoglutarate ferredoxin oxidoreductase alpha subunit"/>
    <property type="match status" value="1"/>
</dbReference>
<protein>
    <recommendedName>
        <fullName evidence="7">2-oxoacid:acceptor oxidoreductase subunit alpha</fullName>
    </recommendedName>
</protein>
<feature type="region of interest" description="Disordered" evidence="2">
    <location>
        <begin position="410"/>
        <end position="450"/>
    </location>
</feature>
<dbReference type="Gene3D" id="3.40.50.920">
    <property type="match status" value="1"/>
</dbReference>
<dbReference type="Pfam" id="PF01558">
    <property type="entry name" value="POR"/>
    <property type="match status" value="1"/>
</dbReference>
<feature type="compositionally biased region" description="Polar residues" evidence="2">
    <location>
        <begin position="410"/>
        <end position="442"/>
    </location>
</feature>
<feature type="domain" description="Pyruvate/ketoisovalerate oxidoreductase catalytic" evidence="3">
    <location>
        <begin position="12"/>
        <end position="172"/>
    </location>
</feature>
<reference evidence="5 6" key="1">
    <citation type="journal article" date="2016" name="Nat. Commun.">
        <title>Thousands of microbial genomes shed light on interconnected biogeochemical processes in an aquifer system.</title>
        <authorList>
            <person name="Anantharaman K."/>
            <person name="Brown C.T."/>
            <person name="Hug L.A."/>
            <person name="Sharon I."/>
            <person name="Castelle C.J."/>
            <person name="Probst A.J."/>
            <person name="Thomas B.C."/>
            <person name="Singh A."/>
            <person name="Wilkins M.J."/>
            <person name="Karaoz U."/>
            <person name="Brodie E.L."/>
            <person name="Williams K.H."/>
            <person name="Hubbard S.S."/>
            <person name="Banfield J.F."/>
        </authorList>
    </citation>
    <scope>NUCLEOTIDE SEQUENCE [LARGE SCALE GENOMIC DNA]</scope>
</reference>
<accession>A0A1F7GHN3</accession>
<dbReference type="InterPro" id="IPR009014">
    <property type="entry name" value="Transketo_C/PFOR_II"/>
</dbReference>
<dbReference type="InterPro" id="IPR029061">
    <property type="entry name" value="THDP-binding"/>
</dbReference>
<dbReference type="GO" id="GO:0006979">
    <property type="term" value="P:response to oxidative stress"/>
    <property type="evidence" value="ECO:0007669"/>
    <property type="project" value="TreeGrafter"/>
</dbReference>
<dbReference type="InterPro" id="IPR002880">
    <property type="entry name" value="Pyrv_Fd/Flavodoxin_OxRdtase_N"/>
</dbReference>
<evidence type="ECO:0000259" key="3">
    <source>
        <dbReference type="Pfam" id="PF01558"/>
    </source>
</evidence>
<dbReference type="InterPro" id="IPR002869">
    <property type="entry name" value="Pyrv_flavodox_OxRed_cen"/>
</dbReference>
<dbReference type="PANTHER" id="PTHR32154">
    <property type="entry name" value="PYRUVATE-FLAVODOXIN OXIDOREDUCTASE-RELATED"/>
    <property type="match status" value="1"/>
</dbReference>
<organism evidence="5 6">
    <name type="scientific">Candidatus Roizmanbacteria bacterium RIFCSPHIGHO2_01_FULL_39_8</name>
    <dbReference type="NCBI Taxonomy" id="1802033"/>
    <lineage>
        <taxon>Bacteria</taxon>
        <taxon>Candidatus Roizmaniibacteriota</taxon>
    </lineage>
</organism>
<evidence type="ECO:0000313" key="6">
    <source>
        <dbReference type="Proteomes" id="UP000177026"/>
    </source>
</evidence>
<evidence type="ECO:0008006" key="7">
    <source>
        <dbReference type="Google" id="ProtNLM"/>
    </source>
</evidence>
<evidence type="ECO:0000256" key="1">
    <source>
        <dbReference type="ARBA" id="ARBA00023002"/>
    </source>
</evidence>
<feature type="domain" description="Pyruvate flavodoxin/ferredoxin oxidoreductase pyrimidine binding" evidence="4">
    <location>
        <begin position="206"/>
        <end position="370"/>
    </location>
</feature>
<dbReference type="InterPro" id="IPR019752">
    <property type="entry name" value="Pyrv/ketoisovalerate_OxRed_cat"/>
</dbReference>
<dbReference type="CDD" id="cd07034">
    <property type="entry name" value="TPP_PYR_PFOR_IOR-alpha_like"/>
    <property type="match status" value="1"/>
</dbReference>
<dbReference type="InterPro" id="IPR050722">
    <property type="entry name" value="Pyruvate:ferred/Flavod_OxRd"/>
</dbReference>
<dbReference type="Pfam" id="PF01855">
    <property type="entry name" value="POR_N"/>
    <property type="match status" value="1"/>
</dbReference>
<proteinExistence type="predicted"/>
<comment type="caution">
    <text evidence="5">The sequence shown here is derived from an EMBL/GenBank/DDBJ whole genome shotgun (WGS) entry which is preliminary data.</text>
</comment>
<dbReference type="EMBL" id="MFZI01000070">
    <property type="protein sequence ID" value="OGK18470.1"/>
    <property type="molecule type" value="Genomic_DNA"/>
</dbReference>
<sequence length="638" mass="70693">MKYTWKIGGEAGFGILTSGLLFSKIANRHGYYTFDYLEYPSLIRGGHNALEVVVSDEDVKALKKDIDFLVCLNEDTYKFHKHRLTSQSYVLYDPDEFTIPEGNIIKIAVPFKKILSDLKGQLVMKNTIAMGASLSILGSDLVMLNDILEKLFAKKGQEVVGFNKQFALLGYDHVKNNFSQQIRPHLEHRDSEEKVVMTGNDVFALGAIIGDCRVYSAYPMTPSSTVLTTLAAWQERTGMVVRHAEDEISVINTALGASFAGVRAAVGTSGGGFALMVESVSFAGIAEIPIVIFLAQRAGPATGMPTWTEQGDLLFAVHAGHGEFPKMVFAPGDIEEMLELTTKAFNISEIYQTPVIILSDMFLSESHKSVLRTYIDQLVANYKIDKGKIISPAKPSVPTATPAAPAIQQSLGQTPGTISPSQDTKQPPVESSTQPSRNQVPPTLTAVPPTGADLQQAAQEKYLRYKLTGDGISPRLIPGAKGHFYQVNSYEHLEDGHTTEDATARKQQVEKRNKKWDTYLAEDFEAPKVFGDMNKAEIVFVSWGSTKGPILEAQKLLALQGERTAYLHFTHVYPMKKEQIVPLFPNGKKYVLIENNSHAQFAKLLLMETGIEIKEKLLKYDGRPFWPEEIMEHVTRNM</sequence>
<keyword evidence="1" id="KW-0560">Oxidoreductase</keyword>
<evidence type="ECO:0000256" key="2">
    <source>
        <dbReference type="SAM" id="MobiDB-lite"/>
    </source>
</evidence>
<dbReference type="Gene3D" id="3.40.50.970">
    <property type="match status" value="1"/>
</dbReference>
<dbReference type="Gene3D" id="3.40.920.10">
    <property type="entry name" value="Pyruvate-ferredoxin oxidoreductase, PFOR, domain III"/>
    <property type="match status" value="1"/>
</dbReference>
<dbReference type="GO" id="GO:0016903">
    <property type="term" value="F:oxidoreductase activity, acting on the aldehyde or oxo group of donors"/>
    <property type="evidence" value="ECO:0007669"/>
    <property type="project" value="InterPro"/>
</dbReference>
<name>A0A1F7GHN3_9BACT</name>
<evidence type="ECO:0000259" key="4">
    <source>
        <dbReference type="Pfam" id="PF01855"/>
    </source>
</evidence>
<dbReference type="PANTHER" id="PTHR32154:SF20">
    <property type="entry name" value="2-OXOGLUTARATE OXIDOREDUCTASE SUBUNIT KORA"/>
    <property type="match status" value="1"/>
</dbReference>
<evidence type="ECO:0000313" key="5">
    <source>
        <dbReference type="EMBL" id="OGK18470.1"/>
    </source>
</evidence>
<gene>
    <name evidence="5" type="ORF">A2866_00715</name>
</gene>
<dbReference type="SUPFAM" id="SSF52922">
    <property type="entry name" value="TK C-terminal domain-like"/>
    <property type="match status" value="1"/>
</dbReference>
<dbReference type="SUPFAM" id="SSF52518">
    <property type="entry name" value="Thiamin diphosphate-binding fold (THDP-binding)"/>
    <property type="match status" value="1"/>
</dbReference>